<dbReference type="EMBL" id="CP071090">
    <property type="protein sequence ID" value="QSQ21942.1"/>
    <property type="molecule type" value="Genomic_DNA"/>
</dbReference>
<dbReference type="SUPFAM" id="SSF53474">
    <property type="entry name" value="alpha/beta-Hydrolases"/>
    <property type="match status" value="1"/>
</dbReference>
<evidence type="ECO:0000259" key="1">
    <source>
        <dbReference type="Pfam" id="PF12697"/>
    </source>
</evidence>
<dbReference type="PANTHER" id="PTHR43194:SF2">
    <property type="entry name" value="PEROXISOMAL MEMBRANE PROTEIN LPX1"/>
    <property type="match status" value="1"/>
</dbReference>
<dbReference type="RefSeq" id="WP_206723519.1">
    <property type="nucleotide sequence ID" value="NZ_CP071090.1"/>
</dbReference>
<accession>A0ABX7NSU2</accession>
<evidence type="ECO:0000313" key="3">
    <source>
        <dbReference type="Proteomes" id="UP000662747"/>
    </source>
</evidence>
<dbReference type="GO" id="GO:0016787">
    <property type="term" value="F:hydrolase activity"/>
    <property type="evidence" value="ECO:0007669"/>
    <property type="project" value="UniProtKB-KW"/>
</dbReference>
<dbReference type="InterPro" id="IPR000073">
    <property type="entry name" value="AB_hydrolase_1"/>
</dbReference>
<reference evidence="2 3" key="1">
    <citation type="submission" date="2021-02" db="EMBL/GenBank/DDBJ databases">
        <title>De Novo genome assembly of isolated myxobacteria.</title>
        <authorList>
            <person name="Stevens D.C."/>
        </authorList>
    </citation>
    <scope>NUCLEOTIDE SEQUENCE [LARGE SCALE GENOMIC DNA]</scope>
    <source>
        <strain evidence="3">SCPEA02</strain>
    </source>
</reference>
<feature type="domain" description="AB hydrolase-1" evidence="1">
    <location>
        <begin position="9"/>
        <end position="255"/>
    </location>
</feature>
<sequence>MAAETRPTVVFIHGLWLHAESWKPWVELFRDAGYDAVNPGWPEEPATVKEACEHPERVANRSIAEVTEHYARILRTFSRKPIVIGHSFGGLFAQKLLGMGLAAGAVAIDPAQIRGVLPLPFEQIRNTLPVLGNPANLKRAVALTPEQFHRSFANAVSKEESDALHARYVIPSPARPLFEAALANLNPWTAARVDVRASRGPLLIIGGGRDGTVPEVVSRAAYNLYRKSPSVNDYKVFPDRGHSLVIDHGWKEVAETALEWLSNHGLSPTAMGDAAFMTGTPPSAHEPRVH</sequence>
<dbReference type="InterPro" id="IPR050228">
    <property type="entry name" value="Carboxylesterase_BioH"/>
</dbReference>
<gene>
    <name evidence="2" type="ORF">JY651_43505</name>
</gene>
<protein>
    <submittedName>
        <fullName evidence="2">Alpha/beta hydrolase</fullName>
    </submittedName>
</protein>
<name>A0ABX7NSU2_9BACT</name>
<keyword evidence="2" id="KW-0378">Hydrolase</keyword>
<dbReference type="Gene3D" id="3.40.50.1820">
    <property type="entry name" value="alpha/beta hydrolase"/>
    <property type="match status" value="1"/>
</dbReference>
<evidence type="ECO:0000313" key="2">
    <source>
        <dbReference type="EMBL" id="QSQ21942.1"/>
    </source>
</evidence>
<dbReference type="Proteomes" id="UP000662747">
    <property type="component" value="Chromosome"/>
</dbReference>
<dbReference type="InterPro" id="IPR029058">
    <property type="entry name" value="AB_hydrolase_fold"/>
</dbReference>
<organism evidence="2 3">
    <name type="scientific">Pyxidicoccus parkwayensis</name>
    <dbReference type="NCBI Taxonomy" id="2813578"/>
    <lineage>
        <taxon>Bacteria</taxon>
        <taxon>Pseudomonadati</taxon>
        <taxon>Myxococcota</taxon>
        <taxon>Myxococcia</taxon>
        <taxon>Myxococcales</taxon>
        <taxon>Cystobacterineae</taxon>
        <taxon>Myxococcaceae</taxon>
        <taxon>Pyxidicoccus</taxon>
    </lineage>
</organism>
<dbReference type="Pfam" id="PF12697">
    <property type="entry name" value="Abhydrolase_6"/>
    <property type="match status" value="1"/>
</dbReference>
<proteinExistence type="predicted"/>
<keyword evidence="3" id="KW-1185">Reference proteome</keyword>
<dbReference type="PANTHER" id="PTHR43194">
    <property type="entry name" value="HYDROLASE ALPHA/BETA FOLD FAMILY"/>
    <property type="match status" value="1"/>
</dbReference>